<protein>
    <submittedName>
        <fullName evidence="1">Addiction module protein</fullName>
    </submittedName>
</protein>
<proteinExistence type="predicted"/>
<accession>A0ABW3F7V6</accession>
<keyword evidence="2" id="KW-1185">Reference proteome</keyword>
<dbReference type="EMBL" id="JBHTKB010000003">
    <property type="protein sequence ID" value="MFD0914544.1"/>
    <property type="molecule type" value="Genomic_DNA"/>
</dbReference>
<organism evidence="1 2">
    <name type="scientific">Methylophilus luteus</name>
    <dbReference type="NCBI Taxonomy" id="640108"/>
    <lineage>
        <taxon>Bacteria</taxon>
        <taxon>Pseudomonadati</taxon>
        <taxon>Pseudomonadota</taxon>
        <taxon>Betaproteobacteria</taxon>
        <taxon>Nitrosomonadales</taxon>
        <taxon>Methylophilaceae</taxon>
        <taxon>Methylophilus</taxon>
    </lineage>
</organism>
<dbReference type="RefSeq" id="WP_379058912.1">
    <property type="nucleotide sequence ID" value="NZ_JBHTKB010000003.1"/>
</dbReference>
<gene>
    <name evidence="1" type="ORF">ACFQ1Z_13360</name>
</gene>
<sequence length="52" mass="5879">MGSAFTCRLDEEDGFEQAWAVEAERRLREIETGVVQTISLAEALAQIRVILR</sequence>
<dbReference type="Proteomes" id="UP001597128">
    <property type="component" value="Unassembled WGS sequence"/>
</dbReference>
<comment type="caution">
    <text evidence="1">The sequence shown here is derived from an EMBL/GenBank/DDBJ whole genome shotgun (WGS) entry which is preliminary data.</text>
</comment>
<evidence type="ECO:0000313" key="2">
    <source>
        <dbReference type="Proteomes" id="UP001597128"/>
    </source>
</evidence>
<reference evidence="2" key="1">
    <citation type="journal article" date="2019" name="Int. J. Syst. Evol. Microbiol.">
        <title>The Global Catalogue of Microorganisms (GCM) 10K type strain sequencing project: providing services to taxonomists for standard genome sequencing and annotation.</title>
        <authorList>
            <consortium name="The Broad Institute Genomics Platform"/>
            <consortium name="The Broad Institute Genome Sequencing Center for Infectious Disease"/>
            <person name="Wu L."/>
            <person name="Ma J."/>
        </authorList>
    </citation>
    <scope>NUCLEOTIDE SEQUENCE [LARGE SCALE GENOMIC DNA]</scope>
    <source>
        <strain evidence="2">CCUG 58412</strain>
    </source>
</reference>
<evidence type="ECO:0000313" key="1">
    <source>
        <dbReference type="EMBL" id="MFD0914544.1"/>
    </source>
</evidence>
<dbReference type="Pfam" id="PF09720">
    <property type="entry name" value="Unstab_antitox"/>
    <property type="match status" value="1"/>
</dbReference>
<dbReference type="InterPro" id="IPR013406">
    <property type="entry name" value="CHP02574_addiction_mod"/>
</dbReference>
<name>A0ABW3F7V6_9PROT</name>